<comment type="caution">
    <text evidence="2">The sequence shown here is derived from an EMBL/GenBank/DDBJ whole genome shotgun (WGS) entry which is preliminary data.</text>
</comment>
<reference evidence="2 3" key="1">
    <citation type="journal article" date="2018" name="Sci. Rep.">
        <title>Genome sequence of the cauliflower mushroom Sparassis crispa (Hanabiratake) and its association with beneficial usage.</title>
        <authorList>
            <person name="Kiyama R."/>
            <person name="Furutani Y."/>
            <person name="Kawaguchi K."/>
            <person name="Nakanishi T."/>
        </authorList>
    </citation>
    <scope>NUCLEOTIDE SEQUENCE [LARGE SCALE GENOMIC DNA]</scope>
</reference>
<evidence type="ECO:0000313" key="3">
    <source>
        <dbReference type="Proteomes" id="UP000287166"/>
    </source>
</evidence>
<evidence type="ECO:0000256" key="1">
    <source>
        <dbReference type="SAM" id="MobiDB-lite"/>
    </source>
</evidence>
<dbReference type="EMBL" id="BFAD01000006">
    <property type="protein sequence ID" value="GBE84097.1"/>
    <property type="molecule type" value="Genomic_DNA"/>
</dbReference>
<organism evidence="2 3">
    <name type="scientific">Sparassis crispa</name>
    <dbReference type="NCBI Taxonomy" id="139825"/>
    <lineage>
        <taxon>Eukaryota</taxon>
        <taxon>Fungi</taxon>
        <taxon>Dikarya</taxon>
        <taxon>Basidiomycota</taxon>
        <taxon>Agaricomycotina</taxon>
        <taxon>Agaricomycetes</taxon>
        <taxon>Polyporales</taxon>
        <taxon>Sparassidaceae</taxon>
        <taxon>Sparassis</taxon>
    </lineage>
</organism>
<feature type="region of interest" description="Disordered" evidence="1">
    <location>
        <begin position="1"/>
        <end position="32"/>
    </location>
</feature>
<dbReference type="InParanoid" id="A0A401GPF0"/>
<proteinExistence type="predicted"/>
<gene>
    <name evidence="2" type="ORF">SCP_0600750</name>
</gene>
<dbReference type="AlphaFoldDB" id="A0A401GPF0"/>
<evidence type="ECO:0000313" key="2">
    <source>
        <dbReference type="EMBL" id="GBE84097.1"/>
    </source>
</evidence>
<protein>
    <submittedName>
        <fullName evidence="2">Uncharacterized protein</fullName>
    </submittedName>
</protein>
<name>A0A401GPF0_9APHY</name>
<accession>A0A401GPF0</accession>
<keyword evidence="3" id="KW-1185">Reference proteome</keyword>
<sequence length="68" mass="6810">MNVVGAAAQPFADATRHPDNVNGRSAAGGSRKLPLLWAPDLGKVRAESSGVHLSNFVPDGSAPGGAGM</sequence>
<dbReference type="RefSeq" id="XP_027615010.1">
    <property type="nucleotide sequence ID" value="XM_027759209.1"/>
</dbReference>
<dbReference type="GeneID" id="38781014"/>
<dbReference type="Proteomes" id="UP000287166">
    <property type="component" value="Unassembled WGS sequence"/>
</dbReference>